<dbReference type="VEuPathDB" id="FungiDB:PV09_05070"/>
<evidence type="ECO:0000313" key="3">
    <source>
        <dbReference type="Proteomes" id="UP000053259"/>
    </source>
</evidence>
<dbReference type="InterPro" id="IPR010733">
    <property type="entry name" value="DUF1308"/>
</dbReference>
<dbReference type="InParanoid" id="A0A0D2AAX9"/>
<dbReference type="STRING" id="253628.A0A0D2AAX9"/>
<dbReference type="PANTHER" id="PTHR13379">
    <property type="entry name" value="UNCHARACTERIZED DUF1308"/>
    <property type="match status" value="1"/>
</dbReference>
<protein>
    <recommendedName>
        <fullName evidence="1">DUF1308 domain-containing protein</fullName>
    </recommendedName>
</protein>
<evidence type="ECO:0000259" key="1">
    <source>
        <dbReference type="Pfam" id="PF07000"/>
    </source>
</evidence>
<dbReference type="Pfam" id="PF07000">
    <property type="entry name" value="DUF1308"/>
    <property type="match status" value="1"/>
</dbReference>
<dbReference type="AlphaFoldDB" id="A0A0D2AAX9"/>
<dbReference type="RefSeq" id="XP_016213634.1">
    <property type="nucleotide sequence ID" value="XM_016358533.1"/>
</dbReference>
<dbReference type="EMBL" id="KN847543">
    <property type="protein sequence ID" value="KIW03765.1"/>
    <property type="molecule type" value="Genomic_DNA"/>
</dbReference>
<feature type="domain" description="DUF1308" evidence="1">
    <location>
        <begin position="253"/>
        <end position="353"/>
    </location>
</feature>
<accession>A0A0D2AAX9</accession>
<proteinExistence type="predicted"/>
<evidence type="ECO:0000313" key="2">
    <source>
        <dbReference type="EMBL" id="KIW03765.1"/>
    </source>
</evidence>
<dbReference type="GeneID" id="27313043"/>
<name>A0A0D2AAX9_9PEZI</name>
<sequence length="466" mass="53303">MSLTKLGKAPESPEEVLARCQYLVRELNIFANYCEQKKNHGDYRQKPEYNHFRGDIEQEIKSMEKITSDAETPPERISQLVSASNLTYWEALWNAAKQTKQVMVLRRHGSPIDIIAENGRQWIKVSTITEKRLLMEMAKQGWDWPASDEDSDDDLFGSNYARTDDHIDISLVKMAVALRDLAKQNRVRYKHPEVHFILTRISSGNENIDIILNHIRATGAVVHTAEQLKLAPPVEDVLDDLVIDEFKFFSATINIDCTLLLALVSDISHGQVKEEPWFNRNVRNQIQIEEKEQLMPKSLWPAMRDHSLVCTKLAAQRMREIVDTIGTPTERERARLIMGDDINKSPEKLLEEFRSLSVHDVPKVWKLPVKIVDEGSVDLGSPTTFQENVISELSDINRSVFLYGWLSGCTTITSNRVAAKAIEKAVEEYRTTEEDEGPDVWICPTARSLVAKEKDRKDPQPLNEEK</sequence>
<keyword evidence="3" id="KW-1185">Reference proteome</keyword>
<dbReference type="Proteomes" id="UP000053259">
    <property type="component" value="Unassembled WGS sequence"/>
</dbReference>
<gene>
    <name evidence="2" type="ORF">PV09_05070</name>
</gene>
<reference evidence="2 3" key="1">
    <citation type="submission" date="2015-01" db="EMBL/GenBank/DDBJ databases">
        <title>The Genome Sequence of Ochroconis gallopava CBS43764.</title>
        <authorList>
            <consortium name="The Broad Institute Genomics Platform"/>
            <person name="Cuomo C."/>
            <person name="de Hoog S."/>
            <person name="Gorbushina A."/>
            <person name="Stielow B."/>
            <person name="Teixiera M."/>
            <person name="Abouelleil A."/>
            <person name="Chapman S.B."/>
            <person name="Priest M."/>
            <person name="Young S.K."/>
            <person name="Wortman J."/>
            <person name="Nusbaum C."/>
            <person name="Birren B."/>
        </authorList>
    </citation>
    <scope>NUCLEOTIDE SEQUENCE [LARGE SCALE GENOMIC DNA]</scope>
    <source>
        <strain evidence="2 3">CBS 43764</strain>
    </source>
</reference>
<dbReference type="PANTHER" id="PTHR13379:SF0">
    <property type="entry name" value="UPF0415 PROTEIN C7ORF25"/>
    <property type="match status" value="1"/>
</dbReference>
<dbReference type="OrthoDB" id="441890at2759"/>
<organism evidence="2 3">
    <name type="scientific">Verruconis gallopava</name>
    <dbReference type="NCBI Taxonomy" id="253628"/>
    <lineage>
        <taxon>Eukaryota</taxon>
        <taxon>Fungi</taxon>
        <taxon>Dikarya</taxon>
        <taxon>Ascomycota</taxon>
        <taxon>Pezizomycotina</taxon>
        <taxon>Dothideomycetes</taxon>
        <taxon>Pleosporomycetidae</taxon>
        <taxon>Venturiales</taxon>
        <taxon>Sympoventuriaceae</taxon>
        <taxon>Verruconis</taxon>
    </lineage>
</organism>